<evidence type="ECO:0000256" key="1">
    <source>
        <dbReference type="SAM" id="MobiDB-lite"/>
    </source>
</evidence>
<keyword evidence="3" id="KW-1185">Reference proteome</keyword>
<evidence type="ECO:0000313" key="2">
    <source>
        <dbReference type="EMBL" id="KAG2562753.1"/>
    </source>
</evidence>
<dbReference type="EMBL" id="CM029051">
    <property type="protein sequence ID" value="KAG2562753.1"/>
    <property type="molecule type" value="Genomic_DNA"/>
</dbReference>
<dbReference type="AlphaFoldDB" id="A0A8T0PL93"/>
<protein>
    <submittedName>
        <fullName evidence="2">Uncharacterized protein</fullName>
    </submittedName>
</protein>
<feature type="compositionally biased region" description="Acidic residues" evidence="1">
    <location>
        <begin position="25"/>
        <end position="34"/>
    </location>
</feature>
<name>A0A8T0PL93_PANVG</name>
<organism evidence="2 3">
    <name type="scientific">Panicum virgatum</name>
    <name type="common">Blackwell switchgrass</name>
    <dbReference type="NCBI Taxonomy" id="38727"/>
    <lineage>
        <taxon>Eukaryota</taxon>
        <taxon>Viridiplantae</taxon>
        <taxon>Streptophyta</taxon>
        <taxon>Embryophyta</taxon>
        <taxon>Tracheophyta</taxon>
        <taxon>Spermatophyta</taxon>
        <taxon>Magnoliopsida</taxon>
        <taxon>Liliopsida</taxon>
        <taxon>Poales</taxon>
        <taxon>Poaceae</taxon>
        <taxon>PACMAD clade</taxon>
        <taxon>Panicoideae</taxon>
        <taxon>Panicodae</taxon>
        <taxon>Paniceae</taxon>
        <taxon>Panicinae</taxon>
        <taxon>Panicum</taxon>
        <taxon>Panicum sect. Hiantes</taxon>
    </lineage>
</organism>
<proteinExistence type="predicted"/>
<reference evidence="2" key="1">
    <citation type="submission" date="2020-05" db="EMBL/GenBank/DDBJ databases">
        <title>WGS assembly of Panicum virgatum.</title>
        <authorList>
            <person name="Lovell J.T."/>
            <person name="Jenkins J."/>
            <person name="Shu S."/>
            <person name="Juenger T.E."/>
            <person name="Schmutz J."/>
        </authorList>
    </citation>
    <scope>NUCLEOTIDE SEQUENCE</scope>
    <source>
        <strain evidence="2">AP13</strain>
    </source>
</reference>
<comment type="caution">
    <text evidence="2">The sequence shown here is derived from an EMBL/GenBank/DDBJ whole genome shotgun (WGS) entry which is preliminary data.</text>
</comment>
<evidence type="ECO:0000313" key="3">
    <source>
        <dbReference type="Proteomes" id="UP000823388"/>
    </source>
</evidence>
<accession>A0A8T0PL93</accession>
<gene>
    <name evidence="2" type="ORF">PVAP13_8KG290150</name>
</gene>
<dbReference type="Proteomes" id="UP000823388">
    <property type="component" value="Chromosome 8K"/>
</dbReference>
<sequence length="93" mass="10611">MMSYTDNRAEQSEPSTGAALKSEAPEVEFGELSEDPQKREEVLEFIPVVEGAFEDTNLVGTKGKPRCIYTYPFYNHYKIIKFSLFHDCALLLE</sequence>
<feature type="region of interest" description="Disordered" evidence="1">
    <location>
        <begin position="1"/>
        <end position="37"/>
    </location>
</feature>